<dbReference type="KEGG" id="nsg:H3L94_11380"/>
<dbReference type="InterPro" id="IPR011010">
    <property type="entry name" value="DNA_brk_join_enz"/>
</dbReference>
<keyword evidence="3 6" id="KW-0238">DNA-binding</keyword>
<comment type="similarity">
    <text evidence="1">Belongs to the 'phage' integrase family.</text>
</comment>
<name>A0A7D7SPN1_9NEIS</name>
<sequence>MPLNDLQIRRAKPGDKKQTLSDGGGLALVISPVSRGGTKYFVYNYRFHGRQQSLRLGKYPDIGLSEAREKHQQARQDLAKGINPSEAKQQAKIEQQAALLHTFEHIARAWHHDNLHRWQPAHAGRIMSDMEKDVFPAIGSRQIDEIGVADVKALVGCIVARGATVTAEKVRQWIAAIYGYAAMLEITDRNPAAPLRGYFDKKATRHMPALPQGELTEFYRRLLLADIDHRNRIALLLTMLVFVRSTELRGSEWPEVDFANAEWVIPAARMKMKRSHTVPLADWPLALLEELHGLSGNGCYLFPSRTATHGFISEATLPRIIERMGYKGIATPHGFRSLASTVLNEQGFNPDAIEHQLAHVPANKIRAAYNRADYMAERRKMMQWYSDYLRRHYEAAQALLAAD</sequence>
<dbReference type="PANTHER" id="PTHR30629">
    <property type="entry name" value="PROPHAGE INTEGRASE"/>
    <property type="match status" value="1"/>
</dbReference>
<dbReference type="RefSeq" id="WP_182122077.1">
    <property type="nucleotide sequence ID" value="NZ_CP059567.1"/>
</dbReference>
<dbReference type="Pfam" id="PF22022">
    <property type="entry name" value="Phage_int_M"/>
    <property type="match status" value="1"/>
</dbReference>
<dbReference type="Pfam" id="PF00589">
    <property type="entry name" value="Phage_integrase"/>
    <property type="match status" value="1"/>
</dbReference>
<dbReference type="Gene3D" id="1.10.150.130">
    <property type="match status" value="1"/>
</dbReference>
<dbReference type="Proteomes" id="UP000514752">
    <property type="component" value="Chromosome"/>
</dbReference>
<dbReference type="InterPro" id="IPR010998">
    <property type="entry name" value="Integrase_recombinase_N"/>
</dbReference>
<dbReference type="Gene3D" id="1.10.443.10">
    <property type="entry name" value="Intergrase catalytic core"/>
    <property type="match status" value="1"/>
</dbReference>
<accession>A0A7D7SPN1</accession>
<protein>
    <submittedName>
        <fullName evidence="6">Integrase arm-type DNA-binding domain-containing protein</fullName>
    </submittedName>
</protein>
<organism evidence="6 7">
    <name type="scientific">Neisseria shayeganii</name>
    <dbReference type="NCBI Taxonomy" id="607712"/>
    <lineage>
        <taxon>Bacteria</taxon>
        <taxon>Pseudomonadati</taxon>
        <taxon>Pseudomonadota</taxon>
        <taxon>Betaproteobacteria</taxon>
        <taxon>Neisseriales</taxon>
        <taxon>Neisseriaceae</taxon>
        <taxon>Neisseria</taxon>
    </lineage>
</organism>
<dbReference type="Gene3D" id="3.30.160.390">
    <property type="entry name" value="Integrase, DNA-binding domain"/>
    <property type="match status" value="1"/>
</dbReference>
<dbReference type="Pfam" id="PF13356">
    <property type="entry name" value="Arm-DNA-bind_3"/>
    <property type="match status" value="1"/>
</dbReference>
<keyword evidence="4" id="KW-0233">DNA recombination</keyword>
<keyword evidence="2" id="KW-0229">DNA integration</keyword>
<dbReference type="InterPro" id="IPR025166">
    <property type="entry name" value="Integrase_DNA_bind_dom"/>
</dbReference>
<dbReference type="InterPro" id="IPR038488">
    <property type="entry name" value="Integrase_DNA-bd_sf"/>
</dbReference>
<dbReference type="InterPro" id="IPR053876">
    <property type="entry name" value="Phage_int_M"/>
</dbReference>
<dbReference type="GO" id="GO:0003677">
    <property type="term" value="F:DNA binding"/>
    <property type="evidence" value="ECO:0007669"/>
    <property type="project" value="UniProtKB-KW"/>
</dbReference>
<evidence type="ECO:0000256" key="2">
    <source>
        <dbReference type="ARBA" id="ARBA00022908"/>
    </source>
</evidence>
<dbReference type="PANTHER" id="PTHR30629:SF2">
    <property type="entry name" value="PROPHAGE INTEGRASE INTS-RELATED"/>
    <property type="match status" value="1"/>
</dbReference>
<evidence type="ECO:0000313" key="7">
    <source>
        <dbReference type="Proteomes" id="UP000514752"/>
    </source>
</evidence>
<dbReference type="InterPro" id="IPR050808">
    <property type="entry name" value="Phage_Integrase"/>
</dbReference>
<dbReference type="CDD" id="cd00801">
    <property type="entry name" value="INT_P4_C"/>
    <property type="match status" value="1"/>
</dbReference>
<dbReference type="GO" id="GO:0015074">
    <property type="term" value="P:DNA integration"/>
    <property type="evidence" value="ECO:0007669"/>
    <property type="project" value="UniProtKB-KW"/>
</dbReference>
<evidence type="ECO:0000256" key="4">
    <source>
        <dbReference type="ARBA" id="ARBA00023172"/>
    </source>
</evidence>
<evidence type="ECO:0000256" key="3">
    <source>
        <dbReference type="ARBA" id="ARBA00023125"/>
    </source>
</evidence>
<proteinExistence type="inferred from homology"/>
<reference evidence="6 7" key="1">
    <citation type="submission" date="2020-07" db="EMBL/GenBank/DDBJ databases">
        <title>Genomic diversity of species in the Neisseriaceae family.</title>
        <authorList>
            <person name="Vincent A.T."/>
            <person name="Bernet E."/>
            <person name="Veyrier F.J."/>
        </authorList>
    </citation>
    <scope>NUCLEOTIDE SEQUENCE [LARGE SCALE GENOMIC DNA]</scope>
    <source>
        <strain evidence="6 7">DSM 22244</strain>
    </source>
</reference>
<evidence type="ECO:0000256" key="1">
    <source>
        <dbReference type="ARBA" id="ARBA00008857"/>
    </source>
</evidence>
<evidence type="ECO:0000313" key="6">
    <source>
        <dbReference type="EMBL" id="QMT40410.1"/>
    </source>
</evidence>
<feature type="domain" description="Tyr recombinase" evidence="5">
    <location>
        <begin position="205"/>
        <end position="383"/>
    </location>
</feature>
<dbReference type="InterPro" id="IPR002104">
    <property type="entry name" value="Integrase_catalytic"/>
</dbReference>
<dbReference type="EMBL" id="CP059567">
    <property type="protein sequence ID" value="QMT40410.1"/>
    <property type="molecule type" value="Genomic_DNA"/>
</dbReference>
<dbReference type="InterPro" id="IPR013762">
    <property type="entry name" value="Integrase-like_cat_sf"/>
</dbReference>
<evidence type="ECO:0000259" key="5">
    <source>
        <dbReference type="PROSITE" id="PS51898"/>
    </source>
</evidence>
<dbReference type="AlphaFoldDB" id="A0A7D7SPN1"/>
<gene>
    <name evidence="6" type="ORF">H3L94_11380</name>
</gene>
<dbReference type="SUPFAM" id="SSF56349">
    <property type="entry name" value="DNA breaking-rejoining enzymes"/>
    <property type="match status" value="1"/>
</dbReference>
<dbReference type="PROSITE" id="PS51898">
    <property type="entry name" value="TYR_RECOMBINASE"/>
    <property type="match status" value="1"/>
</dbReference>
<dbReference type="GO" id="GO:0006310">
    <property type="term" value="P:DNA recombination"/>
    <property type="evidence" value="ECO:0007669"/>
    <property type="project" value="UniProtKB-KW"/>
</dbReference>